<evidence type="ECO:0000256" key="1">
    <source>
        <dbReference type="SAM" id="MobiDB-lite"/>
    </source>
</evidence>
<protein>
    <submittedName>
        <fullName evidence="2">Uncharacterized protein</fullName>
    </submittedName>
</protein>
<organism evidence="2 3">
    <name type="scientific">Prevotella aurantiaca</name>
    <dbReference type="NCBI Taxonomy" id="596085"/>
    <lineage>
        <taxon>Bacteria</taxon>
        <taxon>Pseudomonadati</taxon>
        <taxon>Bacteroidota</taxon>
        <taxon>Bacteroidia</taxon>
        <taxon>Bacteroidales</taxon>
        <taxon>Prevotellaceae</taxon>
        <taxon>Prevotella</taxon>
    </lineage>
</organism>
<feature type="region of interest" description="Disordered" evidence="1">
    <location>
        <begin position="58"/>
        <end position="77"/>
    </location>
</feature>
<sequence length="77" mass="8385">MKKKMYKTPKTKVYPLEIEGYLLTGSGSRSGAKGFETTLPTIPGAIIGTIPITGRTLGAKTEQKENEVEIQDENNTI</sequence>
<accession>A0A930HKD1</accession>
<feature type="compositionally biased region" description="Acidic residues" evidence="1">
    <location>
        <begin position="68"/>
        <end position="77"/>
    </location>
</feature>
<dbReference type="AlphaFoldDB" id="A0A930HKD1"/>
<comment type="caution">
    <text evidence="2">The sequence shown here is derived from an EMBL/GenBank/DDBJ whole genome shotgun (WGS) entry which is preliminary data.</text>
</comment>
<name>A0A930HKD1_9BACT</name>
<dbReference type="RefSeq" id="WP_024999742.1">
    <property type="nucleotide sequence ID" value="NZ_CALCFI010000073.1"/>
</dbReference>
<proteinExistence type="predicted"/>
<reference evidence="2" key="1">
    <citation type="submission" date="2020-04" db="EMBL/GenBank/DDBJ databases">
        <title>Deep metagenomics examines the oral microbiome during advanced dental caries in children, revealing novel taxa and co-occurrences with host molecules.</title>
        <authorList>
            <person name="Baker J.L."/>
            <person name="Morton J.T."/>
            <person name="Dinis M."/>
            <person name="Alvarez R."/>
            <person name="Tran N.C."/>
            <person name="Knight R."/>
            <person name="Edlund A."/>
        </authorList>
    </citation>
    <scope>NUCLEOTIDE SEQUENCE</scope>
    <source>
        <strain evidence="2">JCVI_44_bin.5</strain>
    </source>
</reference>
<dbReference type="EMBL" id="JABZSJ010000001">
    <property type="protein sequence ID" value="MBF1383311.1"/>
    <property type="molecule type" value="Genomic_DNA"/>
</dbReference>
<evidence type="ECO:0000313" key="2">
    <source>
        <dbReference type="EMBL" id="MBF1383311.1"/>
    </source>
</evidence>
<gene>
    <name evidence="2" type="ORF">HXN26_00415</name>
</gene>
<evidence type="ECO:0000313" key="3">
    <source>
        <dbReference type="Proteomes" id="UP000771736"/>
    </source>
</evidence>
<dbReference type="Proteomes" id="UP000771736">
    <property type="component" value="Unassembled WGS sequence"/>
</dbReference>